<dbReference type="KEGG" id="bmyo:BG05_2842"/>
<accession>A0AAP8H2N9</accession>
<dbReference type="EMBL" id="MKZQ01000008">
    <property type="protein sequence ID" value="PJN72480.1"/>
    <property type="molecule type" value="Genomic_DNA"/>
</dbReference>
<organism evidence="1 2">
    <name type="scientific">Bacillus mycoides</name>
    <dbReference type="NCBI Taxonomy" id="1405"/>
    <lineage>
        <taxon>Bacteria</taxon>
        <taxon>Bacillati</taxon>
        <taxon>Bacillota</taxon>
        <taxon>Bacilli</taxon>
        <taxon>Bacillales</taxon>
        <taxon>Bacillaceae</taxon>
        <taxon>Bacillus</taxon>
        <taxon>Bacillus cereus group</taxon>
    </lineage>
</organism>
<protein>
    <submittedName>
        <fullName evidence="1">Uncharacterized protein</fullName>
    </submittedName>
</protein>
<reference evidence="1 2" key="1">
    <citation type="submission" date="2016-10" db="EMBL/GenBank/DDBJ databases">
        <title>Genome Sequence of Bacillus weihenstephanensis GM6LP.</title>
        <authorList>
            <person name="Poehlein A."/>
            <person name="Wemheuer F."/>
            <person name="Hollensteiner J."/>
            <person name="Wemheuer B."/>
        </authorList>
    </citation>
    <scope>NUCLEOTIDE SEQUENCE [LARGE SCALE GENOMIC DNA]</scope>
    <source>
        <strain evidence="1 2">GM6LP</strain>
    </source>
</reference>
<name>A0AAP8H2N9_BACMY</name>
<evidence type="ECO:0000313" key="1">
    <source>
        <dbReference type="EMBL" id="PJN72480.1"/>
    </source>
</evidence>
<proteinExistence type="predicted"/>
<comment type="caution">
    <text evidence="1">The sequence shown here is derived from an EMBL/GenBank/DDBJ whole genome shotgun (WGS) entry which is preliminary data.</text>
</comment>
<sequence length="34" mass="3938">MKNNVNVYIGVAAHAHQLKKYIPPKKKKRAEFSK</sequence>
<dbReference type="AlphaFoldDB" id="A0AAP8H2N9"/>
<dbReference type="Proteomes" id="UP000236165">
    <property type="component" value="Unassembled WGS sequence"/>
</dbReference>
<evidence type="ECO:0000313" key="2">
    <source>
        <dbReference type="Proteomes" id="UP000236165"/>
    </source>
</evidence>
<gene>
    <name evidence="1" type="ORF">BACWE_06460</name>
</gene>